<dbReference type="Pfam" id="PF00117">
    <property type="entry name" value="GATase"/>
    <property type="match status" value="1"/>
</dbReference>
<gene>
    <name evidence="2" type="ordered locus">Msip34_0591</name>
</gene>
<name>C6X9L9_METGS</name>
<dbReference type="OrthoDB" id="9813383at2"/>
<evidence type="ECO:0000313" key="2">
    <source>
        <dbReference type="EMBL" id="ACT49839.1"/>
    </source>
</evidence>
<reference evidence="3" key="1">
    <citation type="submission" date="2009-07" db="EMBL/GenBank/DDBJ databases">
        <title>Complete sequence of chromosome of Methylovorus sp. SIP3-4.</title>
        <authorList>
            <person name="Lucas S."/>
            <person name="Copeland A."/>
            <person name="Lapidus A."/>
            <person name="Glavina del Rio T."/>
            <person name="Tice H."/>
            <person name="Bruce D."/>
            <person name="Goodwin L."/>
            <person name="Pitluck S."/>
            <person name="Clum A."/>
            <person name="Larimer F."/>
            <person name="Land M."/>
            <person name="Hauser L."/>
            <person name="Kyrpides N."/>
            <person name="Mikhailova N."/>
            <person name="Kayluzhnaya M."/>
            <person name="Chistoserdova L."/>
        </authorList>
    </citation>
    <scope>NUCLEOTIDE SEQUENCE [LARGE SCALE GENOMIC DNA]</scope>
    <source>
        <strain evidence="3">SIP3-4</strain>
    </source>
</reference>
<dbReference type="HOGENOM" id="CLU_054974_3_1_4"/>
<dbReference type="eggNOG" id="COG0518">
    <property type="taxonomic scope" value="Bacteria"/>
</dbReference>
<dbReference type="STRING" id="582744.Msip34_0591"/>
<keyword evidence="3" id="KW-1185">Reference proteome</keyword>
<sequence>MKPVIIFRHAAVEGPGFLAQFLDAHQIPWQLLKIDQGENLPTSIADYSGVVLMGGPMSVHDDLPWIAPVLGLIREAYALDIPLLGHCLGGQLISQALGGQVTLNPIKEIGWGDVSPTAAPEAKAWFGDQAHFLAFHWHGETFTPPPAATPLLVSPYCENQAYAIGKHLALQCHIEMTEQMVLDWCRVGADEIQAAAASPGVQQVADITAALSANVAVLQKTAERVYTQWIRGLKA</sequence>
<dbReference type="InterPro" id="IPR044992">
    <property type="entry name" value="ChyE-like"/>
</dbReference>
<evidence type="ECO:0000313" key="3">
    <source>
        <dbReference type="Proteomes" id="UP000002743"/>
    </source>
</evidence>
<proteinExistence type="predicted"/>
<dbReference type="EMBL" id="CP001674">
    <property type="protein sequence ID" value="ACT49839.1"/>
    <property type="molecule type" value="Genomic_DNA"/>
</dbReference>
<evidence type="ECO:0000259" key="1">
    <source>
        <dbReference type="Pfam" id="PF00117"/>
    </source>
</evidence>
<accession>C6X9L9</accession>
<dbReference type="PANTHER" id="PTHR42695">
    <property type="entry name" value="GLUTAMINE AMIDOTRANSFERASE YLR126C-RELATED"/>
    <property type="match status" value="1"/>
</dbReference>
<reference evidence="2 3" key="2">
    <citation type="journal article" date="2011" name="J. Bacteriol.">
        <title>Genomes of three methylotrophs from a single niche uncover genetic and metabolic divergence of Methylophilaceae.</title>
        <authorList>
            <person name="Lapidus A."/>
            <person name="Clum A."/>
            <person name="Labutti K."/>
            <person name="Kaluzhnaya M.G."/>
            <person name="Lim S."/>
            <person name="Beck D.A."/>
            <person name="Glavina Del Rio T."/>
            <person name="Nolan M."/>
            <person name="Mavromatis K."/>
            <person name="Huntemann M."/>
            <person name="Lucas S."/>
            <person name="Lidstrom M.E."/>
            <person name="Ivanova N."/>
            <person name="Chistoserdova L."/>
        </authorList>
    </citation>
    <scope>NUCLEOTIDE SEQUENCE [LARGE SCALE GENOMIC DNA]</scope>
    <source>
        <strain evidence="2 3">SIP3-4</strain>
    </source>
</reference>
<dbReference type="GO" id="GO:0016740">
    <property type="term" value="F:transferase activity"/>
    <property type="evidence" value="ECO:0007669"/>
    <property type="project" value="UniProtKB-KW"/>
</dbReference>
<dbReference type="GO" id="GO:0005829">
    <property type="term" value="C:cytosol"/>
    <property type="evidence" value="ECO:0007669"/>
    <property type="project" value="TreeGrafter"/>
</dbReference>
<dbReference type="PANTHER" id="PTHR42695:SF5">
    <property type="entry name" value="GLUTAMINE AMIDOTRANSFERASE YLR126C-RELATED"/>
    <property type="match status" value="1"/>
</dbReference>
<dbReference type="SUPFAM" id="SSF52317">
    <property type="entry name" value="Class I glutamine amidotransferase-like"/>
    <property type="match status" value="1"/>
</dbReference>
<dbReference type="Gene3D" id="3.40.50.880">
    <property type="match status" value="1"/>
</dbReference>
<dbReference type="PROSITE" id="PS51273">
    <property type="entry name" value="GATASE_TYPE_1"/>
    <property type="match status" value="1"/>
</dbReference>
<dbReference type="InterPro" id="IPR017926">
    <property type="entry name" value="GATASE"/>
</dbReference>
<dbReference type="KEGG" id="mei:Msip34_0591"/>
<dbReference type="Proteomes" id="UP000002743">
    <property type="component" value="Chromosome"/>
</dbReference>
<dbReference type="AlphaFoldDB" id="C6X9L9"/>
<keyword evidence="2" id="KW-0315">Glutamine amidotransferase</keyword>
<dbReference type="CDD" id="cd01741">
    <property type="entry name" value="GATase1_1"/>
    <property type="match status" value="1"/>
</dbReference>
<organism evidence="2 3">
    <name type="scientific">Methylovorus glucosotrophus (strain SIP3-4)</name>
    <dbReference type="NCBI Taxonomy" id="582744"/>
    <lineage>
        <taxon>Bacteria</taxon>
        <taxon>Pseudomonadati</taxon>
        <taxon>Pseudomonadota</taxon>
        <taxon>Betaproteobacteria</taxon>
        <taxon>Nitrosomonadales</taxon>
        <taxon>Methylophilaceae</taxon>
        <taxon>Methylovorus</taxon>
    </lineage>
</organism>
<dbReference type="InterPro" id="IPR029062">
    <property type="entry name" value="Class_I_gatase-like"/>
</dbReference>
<keyword evidence="2" id="KW-0808">Transferase</keyword>
<protein>
    <submittedName>
        <fullName evidence="2">Glutamine amidotransferase class-I</fullName>
    </submittedName>
</protein>
<feature type="domain" description="Glutamine amidotransferase" evidence="1">
    <location>
        <begin position="43"/>
        <end position="177"/>
    </location>
</feature>
<dbReference type="RefSeq" id="WP_015829466.1">
    <property type="nucleotide sequence ID" value="NC_012969.1"/>
</dbReference>